<reference evidence="2 3" key="1">
    <citation type="submission" date="2017-07" db="EMBL/GenBank/DDBJ databases">
        <title>Thauera sp. KNDSS-Mac4 genome sequence and assembly.</title>
        <authorList>
            <person name="Mayilraj S."/>
        </authorList>
    </citation>
    <scope>NUCLEOTIDE SEQUENCE [LARGE SCALE GENOMIC DNA]</scope>
    <source>
        <strain evidence="2 3">KNDSS-Mac4</strain>
    </source>
</reference>
<dbReference type="SUPFAM" id="SSF46785">
    <property type="entry name" value="Winged helix' DNA-binding domain"/>
    <property type="match status" value="1"/>
</dbReference>
<dbReference type="EMBL" id="NOIH01000022">
    <property type="protein sequence ID" value="OYD52959.1"/>
    <property type="molecule type" value="Genomic_DNA"/>
</dbReference>
<comment type="caution">
    <text evidence="2">The sequence shown here is derived from an EMBL/GenBank/DDBJ whole genome shotgun (WGS) entry which is preliminary data.</text>
</comment>
<proteinExistence type="predicted"/>
<organism evidence="2 3">
    <name type="scientific">Thauera propionica</name>
    <dbReference type="NCBI Taxonomy" id="2019431"/>
    <lineage>
        <taxon>Bacteria</taxon>
        <taxon>Pseudomonadati</taxon>
        <taxon>Pseudomonadota</taxon>
        <taxon>Betaproteobacteria</taxon>
        <taxon>Rhodocyclales</taxon>
        <taxon>Zoogloeaceae</taxon>
        <taxon>Thauera</taxon>
    </lineage>
</organism>
<evidence type="ECO:0000256" key="1">
    <source>
        <dbReference type="SAM" id="MobiDB-lite"/>
    </source>
</evidence>
<dbReference type="InterPro" id="IPR036390">
    <property type="entry name" value="WH_DNA-bd_sf"/>
</dbReference>
<feature type="compositionally biased region" description="Basic and acidic residues" evidence="1">
    <location>
        <begin position="69"/>
        <end position="85"/>
    </location>
</feature>
<keyword evidence="3" id="KW-1185">Reference proteome</keyword>
<protein>
    <submittedName>
        <fullName evidence="2">Uncharacterized protein</fullName>
    </submittedName>
</protein>
<feature type="region of interest" description="Disordered" evidence="1">
    <location>
        <begin position="62"/>
        <end position="85"/>
    </location>
</feature>
<dbReference type="Proteomes" id="UP000215181">
    <property type="component" value="Unassembled WGS sequence"/>
</dbReference>
<dbReference type="AlphaFoldDB" id="A0A235EVB2"/>
<sequence length="144" mass="16006">MLYGRPVSPIASRIVHVEVFHPYRARSNLAVQPLLLHRPRRCMVIEHLLGLTPLNRPANAPVRRVTPLQEKRAKPEEVKRSASREDVHRLICTKTMSAAEVGEALAISTKAAAAHLRRLEEAGQALRSGDVTVNGRKVPKFRGS</sequence>
<gene>
    <name evidence="2" type="ORF">CGK74_15135</name>
</gene>
<evidence type="ECO:0000313" key="3">
    <source>
        <dbReference type="Proteomes" id="UP000215181"/>
    </source>
</evidence>
<evidence type="ECO:0000313" key="2">
    <source>
        <dbReference type="EMBL" id="OYD52959.1"/>
    </source>
</evidence>
<accession>A0A235EVB2</accession>
<name>A0A235EVB2_9RHOO</name>